<dbReference type="OrthoDB" id="453240at2"/>
<accession>K9W868</accession>
<dbReference type="RefSeq" id="WP_015180040.1">
    <property type="nucleotide sequence ID" value="NC_019735.1"/>
</dbReference>
<dbReference type="EMBL" id="CP003624">
    <property type="protein sequence ID" value="AFZ15660.1"/>
    <property type="molecule type" value="Genomic_DNA"/>
</dbReference>
<gene>
    <name evidence="1" type="ORF">Cri9333_4898</name>
</gene>
<evidence type="ECO:0000313" key="2">
    <source>
        <dbReference type="Proteomes" id="UP000010472"/>
    </source>
</evidence>
<reference evidence="1 2" key="1">
    <citation type="submission" date="2012-06" db="EMBL/GenBank/DDBJ databases">
        <title>Finished plasmid 4 of genome of Crinalium epipsammum PCC 9333.</title>
        <authorList>
            <consortium name="US DOE Joint Genome Institute"/>
            <person name="Gugger M."/>
            <person name="Coursin T."/>
            <person name="Rippka R."/>
            <person name="Tandeau De Marsac N."/>
            <person name="Huntemann M."/>
            <person name="Wei C.-L."/>
            <person name="Han J."/>
            <person name="Detter J.C."/>
            <person name="Han C."/>
            <person name="Tapia R."/>
            <person name="Davenport K."/>
            <person name="Daligault H."/>
            <person name="Erkkila T."/>
            <person name="Gu W."/>
            <person name="Munk A.C.C."/>
            <person name="Teshima H."/>
            <person name="Xu Y."/>
            <person name="Chain P."/>
            <person name="Chen A."/>
            <person name="Krypides N."/>
            <person name="Mavromatis K."/>
            <person name="Markowitz V."/>
            <person name="Szeto E."/>
            <person name="Ivanova N."/>
            <person name="Mikhailova N."/>
            <person name="Ovchinnikova G."/>
            <person name="Pagani I."/>
            <person name="Pati A."/>
            <person name="Goodwin L."/>
            <person name="Peters L."/>
            <person name="Pitluck S."/>
            <person name="Woyke T."/>
            <person name="Kerfeld C."/>
        </authorList>
    </citation>
    <scope>NUCLEOTIDE SEQUENCE [LARGE SCALE GENOMIC DNA]</scope>
    <source>
        <strain evidence="1 2">PCC 9333</strain>
        <plasmid evidence="2">Plasmid pCRI9333.04</plasmid>
    </source>
</reference>
<dbReference type="InterPro" id="IPR014942">
    <property type="entry name" value="AbiEii"/>
</dbReference>
<keyword evidence="2" id="KW-1185">Reference proteome</keyword>
<keyword evidence="1" id="KW-0614">Plasmid</keyword>
<protein>
    <recommendedName>
        <fullName evidence="3">Nucleotidyltransferase</fullName>
    </recommendedName>
</protein>
<evidence type="ECO:0000313" key="1">
    <source>
        <dbReference type="EMBL" id="AFZ15660.1"/>
    </source>
</evidence>
<sequence>MNEPQFELDPNTKQILTDLKTVSEQLQVPILLVGARARGFIFDNQYGVEGRATTDWDVAVKLDSWELYDALVNKMTTGETALFKKTRVMHKFIHLKTQLEVDVIPFGNISNERQEITWNDGNIMSVLGFEEAFSNTPIETIDDITIRIVPLTAFMALKLLAWNERRANKDLEDIIFILENYYIPNRDEEDRMFREFNSEIFEENKLEFYEAAIALLGRDISKIFSEETINKVKQILAQIITFQTQYLPGFISKNLDGDAWDKEFDRLVRRLEALQYGLENTTTIYDLDS</sequence>
<dbReference type="KEGG" id="cep:Cri9333_4898"/>
<geneLocation type="plasmid" evidence="1 2">
    <name>pCRI9333.04</name>
</geneLocation>
<organism evidence="1 2">
    <name type="scientific">Crinalium epipsammum PCC 9333</name>
    <dbReference type="NCBI Taxonomy" id="1173022"/>
    <lineage>
        <taxon>Bacteria</taxon>
        <taxon>Bacillati</taxon>
        <taxon>Cyanobacteriota</taxon>
        <taxon>Cyanophyceae</taxon>
        <taxon>Gomontiellales</taxon>
        <taxon>Gomontiellaceae</taxon>
        <taxon>Crinalium</taxon>
    </lineage>
</organism>
<proteinExistence type="predicted"/>
<name>K9W868_9CYAN</name>
<dbReference type="HOGENOM" id="CLU_069344_1_0_3"/>
<evidence type="ECO:0008006" key="3">
    <source>
        <dbReference type="Google" id="ProtNLM"/>
    </source>
</evidence>
<dbReference type="eggNOG" id="COG4849">
    <property type="taxonomic scope" value="Bacteria"/>
</dbReference>
<dbReference type="AlphaFoldDB" id="K9W868"/>
<dbReference type="Proteomes" id="UP000010472">
    <property type="component" value="Plasmid pCRI9333.04"/>
</dbReference>
<dbReference type="Pfam" id="PF08843">
    <property type="entry name" value="AbiEii"/>
    <property type="match status" value="1"/>
</dbReference>
<dbReference type="PATRIC" id="fig|1173022.3.peg.5289"/>